<evidence type="ECO:0000313" key="4">
    <source>
        <dbReference type="Proteomes" id="UP001155059"/>
    </source>
</evidence>
<dbReference type="AlphaFoldDB" id="A0A9X1YVY2"/>
<evidence type="ECO:0000313" key="3">
    <source>
        <dbReference type="EMBL" id="MCK9818475.1"/>
    </source>
</evidence>
<comment type="caution">
    <text evidence="2">The sequence shown here is derived from an EMBL/GenBank/DDBJ whole genome shotgun (WGS) entry which is preliminary data.</text>
</comment>
<evidence type="ECO:0000313" key="2">
    <source>
        <dbReference type="EMBL" id="MCK9798919.1"/>
    </source>
</evidence>
<feature type="compositionally biased region" description="Low complexity" evidence="1">
    <location>
        <begin position="36"/>
        <end position="46"/>
    </location>
</feature>
<feature type="region of interest" description="Disordered" evidence="1">
    <location>
        <begin position="28"/>
        <end position="64"/>
    </location>
</feature>
<organism evidence="2 4">
    <name type="scientific">Pseudomonas morbosilactucae</name>
    <dbReference type="NCBI Taxonomy" id="2938197"/>
    <lineage>
        <taxon>Bacteria</taxon>
        <taxon>Pseudomonadati</taxon>
        <taxon>Pseudomonadota</taxon>
        <taxon>Gammaproteobacteria</taxon>
        <taxon>Pseudomonadales</taxon>
        <taxon>Pseudomonadaceae</taxon>
        <taxon>Pseudomonas</taxon>
    </lineage>
</organism>
<evidence type="ECO:0000313" key="5">
    <source>
        <dbReference type="Proteomes" id="UP001155163"/>
    </source>
</evidence>
<dbReference type="Proteomes" id="UP001155163">
    <property type="component" value="Unassembled WGS sequence"/>
</dbReference>
<dbReference type="EMBL" id="JALQCW010000032">
    <property type="protein sequence ID" value="MCK9798919.1"/>
    <property type="molecule type" value="Genomic_DNA"/>
</dbReference>
<dbReference type="Proteomes" id="UP001155059">
    <property type="component" value="Unassembled WGS sequence"/>
</dbReference>
<reference evidence="4 5" key="2">
    <citation type="journal article" date="2023" name="Plant Pathol.">
        <title>Dismantling and reorganizing Pseudomonas marginalis sensu#lato.</title>
        <authorList>
            <person name="Sawada H."/>
            <person name="Fujikawa T."/>
            <person name="Satou M."/>
        </authorList>
    </citation>
    <scope>NUCLEOTIDE SEQUENCE [LARGE SCALE GENOMIC DNA]</scope>
    <source>
        <strain evidence="2 4">MAFF 302030</strain>
        <strain evidence="3 5">MAFF 302046</strain>
    </source>
</reference>
<dbReference type="EMBL" id="JALQCX010000088">
    <property type="protein sequence ID" value="MCK9818475.1"/>
    <property type="molecule type" value="Genomic_DNA"/>
</dbReference>
<sequence>MSTPYIEDNGDEFPINNLVRCGQAAFEDNVEERPSRSSAGKSRSGAMPVVSGSLFFPKAQPRRK</sequence>
<keyword evidence="5" id="KW-1185">Reference proteome</keyword>
<gene>
    <name evidence="2" type="ORF">M1B34_14645</name>
    <name evidence="3" type="ORF">M1B35_31230</name>
</gene>
<evidence type="ECO:0000256" key="1">
    <source>
        <dbReference type="SAM" id="MobiDB-lite"/>
    </source>
</evidence>
<protein>
    <submittedName>
        <fullName evidence="2">Uncharacterized protein</fullName>
    </submittedName>
</protein>
<proteinExistence type="predicted"/>
<reference evidence="4 5" key="1">
    <citation type="journal article" date="2022" name="Int. J. Syst. Evol. Microbiol.">
        <title>Pseudomonas aegrilactucae sp. nov. and Pseudomonas morbosilactucae sp. nov., pathogens causing bacterial rot of lettuce in Japan.</title>
        <authorList>
            <person name="Sawada H."/>
            <person name="Fujikawa T."/>
            <person name="Satou M."/>
        </authorList>
    </citation>
    <scope>NUCLEOTIDE SEQUENCE [LARGE SCALE GENOMIC DNA]</scope>
    <source>
        <strain evidence="2 4">MAFF 302030</strain>
        <strain evidence="3 5">MAFF 302046</strain>
    </source>
</reference>
<accession>A0A9X1YVY2</accession>
<dbReference type="RefSeq" id="WP_123330470.1">
    <property type="nucleotide sequence ID" value="NZ_JALQCW010000032.1"/>
</dbReference>
<name>A0A9X1YVY2_9PSED</name>